<reference evidence="1" key="1">
    <citation type="journal article" date="2021" name="PeerJ">
        <title>Extensive microbial diversity within the chicken gut microbiome revealed by metagenomics and culture.</title>
        <authorList>
            <person name="Gilroy R."/>
            <person name="Ravi A."/>
            <person name="Getino M."/>
            <person name="Pursley I."/>
            <person name="Horton D.L."/>
            <person name="Alikhan N.F."/>
            <person name="Baker D."/>
            <person name="Gharbi K."/>
            <person name="Hall N."/>
            <person name="Watson M."/>
            <person name="Adriaenssens E.M."/>
            <person name="Foster-Nyarko E."/>
            <person name="Jarju S."/>
            <person name="Secka A."/>
            <person name="Antonio M."/>
            <person name="Oren A."/>
            <person name="Chaudhuri R.R."/>
            <person name="La Ragione R."/>
            <person name="Hildebrand F."/>
            <person name="Pallen M.J."/>
        </authorList>
    </citation>
    <scope>NUCLEOTIDE SEQUENCE</scope>
    <source>
        <strain evidence="1">G4-2901</strain>
    </source>
</reference>
<dbReference type="InterPro" id="IPR025535">
    <property type="entry name" value="DUF4421"/>
</dbReference>
<proteinExistence type="predicted"/>
<sequence>MRKDSVQIHETISKDTISESKASGTTKNFINKAVDWFNKTDTSYILPNKYNLTFMLEQSTWFEHYHLGSTNNYGNQVLGFAPKANTKLGLYFGWRWIFLGYSFDLGSLFNNKKDKPRIEMVFNLYSAKFGLDLYYRKTGSNFKITKCKNFNLSEDYIGVDFDGFNSSIKGLNAYYIFKSDKYSYPAAYSQSTNQKKSCGSPMVGFAYSQHKISFDNTKLPQEIQNQINPSMEFQSLSYTDINLSVGYGYNWVFAKNCLLNLSLLPAIGYKKAKINGTPANLSSDWTEWVKDINFDLITRAGITWNNSKYYVGATLILHTYDYRNEKMSMTNSFGSLKIYAGFNFWKRKQSRRPE</sequence>
<organism evidence="1 2">
    <name type="scientific">Candidatus Phocaeicola faecigallinarum</name>
    <dbReference type="NCBI Taxonomy" id="2838732"/>
    <lineage>
        <taxon>Bacteria</taxon>
        <taxon>Pseudomonadati</taxon>
        <taxon>Bacteroidota</taxon>
        <taxon>Bacteroidia</taxon>
        <taxon>Bacteroidales</taxon>
        <taxon>Bacteroidaceae</taxon>
        <taxon>Phocaeicola</taxon>
    </lineage>
</organism>
<dbReference type="Pfam" id="PF14391">
    <property type="entry name" value="DUF4421"/>
    <property type="match status" value="1"/>
</dbReference>
<accession>A0A948WXN8</accession>
<dbReference type="Proteomes" id="UP000783796">
    <property type="component" value="Unassembled WGS sequence"/>
</dbReference>
<evidence type="ECO:0000313" key="1">
    <source>
        <dbReference type="EMBL" id="MBU3838995.1"/>
    </source>
</evidence>
<reference evidence="1" key="2">
    <citation type="submission" date="2021-04" db="EMBL/GenBank/DDBJ databases">
        <authorList>
            <person name="Gilroy R."/>
        </authorList>
    </citation>
    <scope>NUCLEOTIDE SEQUENCE</scope>
    <source>
        <strain evidence="1">G4-2901</strain>
    </source>
</reference>
<dbReference type="EMBL" id="JAHLFW010000096">
    <property type="protein sequence ID" value="MBU3838995.1"/>
    <property type="molecule type" value="Genomic_DNA"/>
</dbReference>
<dbReference type="AlphaFoldDB" id="A0A948WXN8"/>
<name>A0A948WXN8_9BACT</name>
<comment type="caution">
    <text evidence="1">The sequence shown here is derived from an EMBL/GenBank/DDBJ whole genome shotgun (WGS) entry which is preliminary data.</text>
</comment>
<protein>
    <submittedName>
        <fullName evidence="1">DUF4421 domain-containing protein</fullName>
    </submittedName>
</protein>
<gene>
    <name evidence="1" type="ORF">H9777_11935</name>
</gene>
<evidence type="ECO:0000313" key="2">
    <source>
        <dbReference type="Proteomes" id="UP000783796"/>
    </source>
</evidence>